<dbReference type="PANTHER" id="PTHR30344:SF1">
    <property type="entry name" value="6-PHOSPHOGLUCONOLACTONASE"/>
    <property type="match status" value="1"/>
</dbReference>
<accession>A0A853FDX9</accession>
<gene>
    <name evidence="3" type="ORF">H0A68_05170</name>
</gene>
<dbReference type="SUPFAM" id="SSF51004">
    <property type="entry name" value="C-terminal (heme d1) domain of cytochrome cd1-nitrite reductase"/>
    <property type="match status" value="1"/>
</dbReference>
<dbReference type="Gene3D" id="2.130.10.10">
    <property type="entry name" value="YVTN repeat-like/Quinoprotein amine dehydrogenase"/>
    <property type="match status" value="1"/>
</dbReference>
<sequence>MRALCRPSDTATFMASIGKLLIRYRIAARSGSIECEDTLSLPEPIQYACFDPDSHILYTACSDGEPGCCGSRHMLIALHVGLNRIHQIGQPVSLPGRPIHICHDAIKRILLVSYDGTVKLSIHSLAKNGTIQGMIAKGGPAECNYPHQAAIAPDGAGYVLVCRGSDPAGEKAEQPGGLFPFKFDGHKIQYGSKISSNDGYGFGPRNIVFGKAGDHAYAVLERQNLLLSYKVNVGGISAAPLKTQPTTFWPATNLPQIAGAVRLHPSGKFLYVANRTHRTRGGDAITDISSGANTISAYSLDPITGIPTFLKEQETGGIHPRTISISDDGQLLVAAHVRKAFFQHGGSCIEIPASIAVFRVHENGHIAPIKITHVDIGRDLLFWSSFIGWNRQAGSNHND</sequence>
<organism evidence="3 4">
    <name type="scientific">Allopusillimonas soli</name>
    <dbReference type="NCBI Taxonomy" id="659016"/>
    <lineage>
        <taxon>Bacteria</taxon>
        <taxon>Pseudomonadati</taxon>
        <taxon>Pseudomonadota</taxon>
        <taxon>Betaproteobacteria</taxon>
        <taxon>Burkholderiales</taxon>
        <taxon>Alcaligenaceae</taxon>
        <taxon>Allopusillimonas</taxon>
    </lineage>
</organism>
<protein>
    <submittedName>
        <fullName evidence="3">Beta-propeller fold lactonase family protein</fullName>
    </submittedName>
</protein>
<dbReference type="InterPro" id="IPR011048">
    <property type="entry name" value="Haem_d1_sf"/>
</dbReference>
<keyword evidence="4" id="KW-1185">Reference proteome</keyword>
<evidence type="ECO:0000256" key="2">
    <source>
        <dbReference type="ARBA" id="ARBA00022526"/>
    </source>
</evidence>
<keyword evidence="2" id="KW-0119">Carbohydrate metabolism</keyword>
<dbReference type="EMBL" id="JACCEW010000001">
    <property type="protein sequence ID" value="NYT36256.1"/>
    <property type="molecule type" value="Genomic_DNA"/>
</dbReference>
<evidence type="ECO:0000256" key="1">
    <source>
        <dbReference type="ARBA" id="ARBA00005564"/>
    </source>
</evidence>
<evidence type="ECO:0000313" key="3">
    <source>
        <dbReference type="EMBL" id="NYT36256.1"/>
    </source>
</evidence>
<dbReference type="InterPro" id="IPR050282">
    <property type="entry name" value="Cycloisomerase_2"/>
</dbReference>
<dbReference type="InterPro" id="IPR019405">
    <property type="entry name" value="Lactonase_7-beta_prop"/>
</dbReference>
<name>A0A853FDX9_9BURK</name>
<dbReference type="GO" id="GO:0017057">
    <property type="term" value="F:6-phosphogluconolactonase activity"/>
    <property type="evidence" value="ECO:0007669"/>
    <property type="project" value="TreeGrafter"/>
</dbReference>
<dbReference type="Pfam" id="PF10282">
    <property type="entry name" value="Lactonase"/>
    <property type="match status" value="1"/>
</dbReference>
<comment type="similarity">
    <text evidence="1">Belongs to the cycloisomerase 2 family.</text>
</comment>
<reference evidence="3 4" key="1">
    <citation type="submission" date="2020-07" db="EMBL/GenBank/DDBJ databases">
        <title>Taxonomic revisions and descriptions of new bacterial species based on genomic comparisons in the high-G+C-content subgroup of the family Alcaligenaceae.</title>
        <authorList>
            <person name="Szabo A."/>
            <person name="Felfoldi T."/>
        </authorList>
    </citation>
    <scope>NUCLEOTIDE SEQUENCE [LARGE SCALE GENOMIC DNA]</scope>
    <source>
        <strain evidence="3 4">DSM 25264</strain>
    </source>
</reference>
<dbReference type="PANTHER" id="PTHR30344">
    <property type="entry name" value="6-PHOSPHOGLUCONOLACTONASE-RELATED"/>
    <property type="match status" value="1"/>
</dbReference>
<comment type="caution">
    <text evidence="3">The sequence shown here is derived from an EMBL/GenBank/DDBJ whole genome shotgun (WGS) entry which is preliminary data.</text>
</comment>
<dbReference type="AlphaFoldDB" id="A0A853FDX9"/>
<dbReference type="GO" id="GO:0006006">
    <property type="term" value="P:glucose metabolic process"/>
    <property type="evidence" value="ECO:0007669"/>
    <property type="project" value="UniProtKB-KW"/>
</dbReference>
<evidence type="ECO:0000313" key="4">
    <source>
        <dbReference type="Proteomes" id="UP000580517"/>
    </source>
</evidence>
<dbReference type="Proteomes" id="UP000580517">
    <property type="component" value="Unassembled WGS sequence"/>
</dbReference>
<dbReference type="InterPro" id="IPR015943">
    <property type="entry name" value="WD40/YVTN_repeat-like_dom_sf"/>
</dbReference>
<dbReference type="OrthoDB" id="9790815at2"/>
<keyword evidence="2" id="KW-0313">Glucose metabolism</keyword>
<proteinExistence type="inferred from homology"/>